<dbReference type="AlphaFoldDB" id="A0A845SK11"/>
<reference evidence="2 3" key="2">
    <citation type="submission" date="2020-02" db="EMBL/GenBank/DDBJ databases">
        <title>The new genus of Enterobacteriales.</title>
        <authorList>
            <person name="Kim I.S."/>
        </authorList>
    </citation>
    <scope>NUCLEOTIDE SEQUENCE [LARGE SCALE GENOMIC DNA]</scope>
    <source>
        <strain evidence="2 3">SAP-6</strain>
    </source>
</reference>
<dbReference type="PANTHER" id="PTHR46889">
    <property type="entry name" value="TRANSPOSASE INSF FOR INSERTION SEQUENCE IS3B-RELATED"/>
    <property type="match status" value="1"/>
</dbReference>
<dbReference type="SUPFAM" id="SSF53098">
    <property type="entry name" value="Ribonuclease H-like"/>
    <property type="match status" value="1"/>
</dbReference>
<dbReference type="Proteomes" id="UP000461443">
    <property type="component" value="Unassembled WGS sequence"/>
</dbReference>
<sequence>MTSYPERLQYIALIDEAISNGARQHRACETAGISVRTLQRWQHNGFIHEDKRPEALRPAPANQLSESERQRILQVCSDPNYADKPPCQIVPALADRGTYVASESSFYRVLKAEGLGHHRGRAKAHGTYVKPKSYTATAPNRLWSWDISHLPSAVVGHRFYLYMIMDVFSRKVVGAEVYEKESGQYASMLLQRAVWIEKCRGDQLVLHADNGGPMKSFTMQAKLYDLGVRPSHSRPRVSNDNPYSESLFRTLKYCPQWPQGGFSSLDSARKWVHEFVVWYNKQHRHSGLRYVTPDEKHQQQDVEILAQRKALYEEARRQNPARWSRETRNWDPVESVSLNPDKVRRVA</sequence>
<evidence type="ECO:0000313" key="2">
    <source>
        <dbReference type="EMBL" id="NDL63722.1"/>
    </source>
</evidence>
<dbReference type="InterPro" id="IPR048020">
    <property type="entry name" value="Transpos_IS3"/>
</dbReference>
<dbReference type="GO" id="GO:0015074">
    <property type="term" value="P:DNA integration"/>
    <property type="evidence" value="ECO:0007669"/>
    <property type="project" value="InterPro"/>
</dbReference>
<accession>A0A845SK11</accession>
<gene>
    <name evidence="2" type="ORF">GRH90_13300</name>
</gene>
<dbReference type="SUPFAM" id="SSF46689">
    <property type="entry name" value="Homeodomain-like"/>
    <property type="match status" value="1"/>
</dbReference>
<dbReference type="InterPro" id="IPR009057">
    <property type="entry name" value="Homeodomain-like_sf"/>
</dbReference>
<dbReference type="NCBIfam" id="NF033516">
    <property type="entry name" value="transpos_IS3"/>
    <property type="match status" value="1"/>
</dbReference>
<keyword evidence="3" id="KW-1185">Reference proteome</keyword>
<dbReference type="Pfam" id="PF00665">
    <property type="entry name" value="rve"/>
    <property type="match status" value="1"/>
</dbReference>
<protein>
    <submittedName>
        <fullName evidence="2">IS3 family transposase</fullName>
    </submittedName>
</protein>
<dbReference type="InterPro" id="IPR036397">
    <property type="entry name" value="RNaseH_sf"/>
</dbReference>
<name>A0A845SK11_9GAMM</name>
<dbReference type="PANTHER" id="PTHR46889:SF4">
    <property type="entry name" value="TRANSPOSASE INSO FOR INSERTION SEQUENCE ELEMENT IS911B-RELATED"/>
    <property type="match status" value="1"/>
</dbReference>
<dbReference type="GO" id="GO:0003676">
    <property type="term" value="F:nucleic acid binding"/>
    <property type="evidence" value="ECO:0007669"/>
    <property type="project" value="InterPro"/>
</dbReference>
<dbReference type="PROSITE" id="PS50994">
    <property type="entry name" value="INTEGRASE"/>
    <property type="match status" value="1"/>
</dbReference>
<evidence type="ECO:0000313" key="3">
    <source>
        <dbReference type="Proteomes" id="UP000461443"/>
    </source>
</evidence>
<comment type="caution">
    <text evidence="2">The sequence shown here is derived from an EMBL/GenBank/DDBJ whole genome shotgun (WGS) entry which is preliminary data.</text>
</comment>
<proteinExistence type="predicted"/>
<organism evidence="2 3">
    <name type="scientific">Acerihabitans arboris</name>
    <dbReference type="NCBI Taxonomy" id="2691583"/>
    <lineage>
        <taxon>Bacteria</taxon>
        <taxon>Pseudomonadati</taxon>
        <taxon>Pseudomonadota</taxon>
        <taxon>Gammaproteobacteria</taxon>
        <taxon>Enterobacterales</taxon>
        <taxon>Pectobacteriaceae</taxon>
        <taxon>Acerihabitans</taxon>
    </lineage>
</organism>
<feature type="domain" description="Integrase catalytic" evidence="1">
    <location>
        <begin position="135"/>
        <end position="301"/>
    </location>
</feature>
<evidence type="ECO:0000259" key="1">
    <source>
        <dbReference type="PROSITE" id="PS50994"/>
    </source>
</evidence>
<dbReference type="InterPro" id="IPR050900">
    <property type="entry name" value="Transposase_IS3/IS150/IS904"/>
</dbReference>
<dbReference type="InterPro" id="IPR012337">
    <property type="entry name" value="RNaseH-like_sf"/>
</dbReference>
<reference evidence="2 3" key="1">
    <citation type="submission" date="2019-12" db="EMBL/GenBank/DDBJ databases">
        <authorList>
            <person name="Lee S.D."/>
        </authorList>
    </citation>
    <scope>NUCLEOTIDE SEQUENCE [LARGE SCALE GENOMIC DNA]</scope>
    <source>
        <strain evidence="2 3">SAP-6</strain>
    </source>
</reference>
<dbReference type="EMBL" id="WUBS01000009">
    <property type="protein sequence ID" value="NDL63722.1"/>
    <property type="molecule type" value="Genomic_DNA"/>
</dbReference>
<dbReference type="Gene3D" id="3.30.420.10">
    <property type="entry name" value="Ribonuclease H-like superfamily/Ribonuclease H"/>
    <property type="match status" value="1"/>
</dbReference>
<dbReference type="InterPro" id="IPR001584">
    <property type="entry name" value="Integrase_cat-core"/>
</dbReference>